<feature type="chain" id="PRO_5046180914" description="NlpC/P60 domain-containing protein" evidence="5">
    <location>
        <begin position="26"/>
        <end position="224"/>
    </location>
</feature>
<keyword evidence="2" id="KW-0645">Protease</keyword>
<dbReference type="Gene3D" id="3.90.1720.10">
    <property type="entry name" value="endopeptidase domain like (from Nostoc punctiforme)"/>
    <property type="match status" value="1"/>
</dbReference>
<evidence type="ECO:0000256" key="4">
    <source>
        <dbReference type="ARBA" id="ARBA00022807"/>
    </source>
</evidence>
<feature type="domain" description="NlpC/P60" evidence="6">
    <location>
        <begin position="94"/>
        <end position="212"/>
    </location>
</feature>
<keyword evidence="3" id="KW-0378">Hydrolase</keyword>
<organism evidence="7 8">
    <name type="scientific">Actinomadura miaoliensis</name>
    <dbReference type="NCBI Taxonomy" id="430685"/>
    <lineage>
        <taxon>Bacteria</taxon>
        <taxon>Bacillati</taxon>
        <taxon>Actinomycetota</taxon>
        <taxon>Actinomycetes</taxon>
        <taxon>Streptosporangiales</taxon>
        <taxon>Thermomonosporaceae</taxon>
        <taxon>Actinomadura</taxon>
    </lineage>
</organism>
<keyword evidence="8" id="KW-1185">Reference proteome</keyword>
<evidence type="ECO:0000256" key="5">
    <source>
        <dbReference type="SAM" id="SignalP"/>
    </source>
</evidence>
<comment type="caution">
    <text evidence="7">The sequence shown here is derived from an EMBL/GenBank/DDBJ whole genome shotgun (WGS) entry which is preliminary data.</text>
</comment>
<evidence type="ECO:0000256" key="2">
    <source>
        <dbReference type="ARBA" id="ARBA00022670"/>
    </source>
</evidence>
<feature type="signal peptide" evidence="5">
    <location>
        <begin position="1"/>
        <end position="25"/>
    </location>
</feature>
<keyword evidence="4" id="KW-0788">Thiol protease</keyword>
<name>A0ABP7WM62_9ACTN</name>
<dbReference type="InterPro" id="IPR000064">
    <property type="entry name" value="NLP_P60_dom"/>
</dbReference>
<dbReference type="Pfam" id="PF00877">
    <property type="entry name" value="NLPC_P60"/>
    <property type="match status" value="1"/>
</dbReference>
<dbReference type="PANTHER" id="PTHR47053">
    <property type="entry name" value="MUREIN DD-ENDOPEPTIDASE MEPH-RELATED"/>
    <property type="match status" value="1"/>
</dbReference>
<dbReference type="PANTHER" id="PTHR47053:SF1">
    <property type="entry name" value="MUREIN DD-ENDOPEPTIDASE MEPH-RELATED"/>
    <property type="match status" value="1"/>
</dbReference>
<keyword evidence="5" id="KW-0732">Signal</keyword>
<evidence type="ECO:0000259" key="6">
    <source>
        <dbReference type="PROSITE" id="PS51935"/>
    </source>
</evidence>
<sequence>MSLPLRTACCATTIALALAPGAAVAQPMKQQDRPKKIQSEGGQAIWRWPTAQNRRTRTFGRVRNMHSRGERAGMLATLQRSVRLRRAQMMARWQSRADRAVSYALRQQGRPYVWGGTGRRGFDCSGLVQRAWRRAGVRIPRVAASQYHGIDPKIQRRDLLPGDLVFFNRLSHVGMYVGDGRFVHSPRPGRHVTVERLRGHYRSRYVGAVRPAWRRLPPVPTRLY</sequence>
<evidence type="ECO:0000313" key="7">
    <source>
        <dbReference type="EMBL" id="GAA4091440.1"/>
    </source>
</evidence>
<evidence type="ECO:0000313" key="8">
    <source>
        <dbReference type="Proteomes" id="UP001500683"/>
    </source>
</evidence>
<evidence type="ECO:0000256" key="3">
    <source>
        <dbReference type="ARBA" id="ARBA00022801"/>
    </source>
</evidence>
<gene>
    <name evidence="7" type="ORF">GCM10022214_60690</name>
</gene>
<reference evidence="8" key="1">
    <citation type="journal article" date="2019" name="Int. J. Syst. Evol. Microbiol.">
        <title>The Global Catalogue of Microorganisms (GCM) 10K type strain sequencing project: providing services to taxonomists for standard genome sequencing and annotation.</title>
        <authorList>
            <consortium name="The Broad Institute Genomics Platform"/>
            <consortium name="The Broad Institute Genome Sequencing Center for Infectious Disease"/>
            <person name="Wu L."/>
            <person name="Ma J."/>
        </authorList>
    </citation>
    <scope>NUCLEOTIDE SEQUENCE [LARGE SCALE GENOMIC DNA]</scope>
    <source>
        <strain evidence="8">JCM 16702</strain>
    </source>
</reference>
<dbReference type="SUPFAM" id="SSF54001">
    <property type="entry name" value="Cysteine proteinases"/>
    <property type="match status" value="1"/>
</dbReference>
<dbReference type="InterPro" id="IPR038765">
    <property type="entry name" value="Papain-like_cys_pep_sf"/>
</dbReference>
<protein>
    <recommendedName>
        <fullName evidence="6">NlpC/P60 domain-containing protein</fullName>
    </recommendedName>
</protein>
<dbReference type="InterPro" id="IPR051202">
    <property type="entry name" value="Peptidase_C40"/>
</dbReference>
<evidence type="ECO:0000256" key="1">
    <source>
        <dbReference type="ARBA" id="ARBA00007074"/>
    </source>
</evidence>
<dbReference type="RefSeq" id="WP_344954453.1">
    <property type="nucleotide sequence ID" value="NZ_BAAAZG010000047.1"/>
</dbReference>
<proteinExistence type="inferred from homology"/>
<comment type="similarity">
    <text evidence="1">Belongs to the peptidase C40 family.</text>
</comment>
<dbReference type="Proteomes" id="UP001500683">
    <property type="component" value="Unassembled WGS sequence"/>
</dbReference>
<dbReference type="PROSITE" id="PS51935">
    <property type="entry name" value="NLPC_P60"/>
    <property type="match status" value="1"/>
</dbReference>
<accession>A0ABP7WM62</accession>
<dbReference type="EMBL" id="BAAAZG010000047">
    <property type="protein sequence ID" value="GAA4091440.1"/>
    <property type="molecule type" value="Genomic_DNA"/>
</dbReference>